<accession>A0A395VTH8</accession>
<gene>
    <name evidence="1" type="ORF">DWX70_16690</name>
</gene>
<evidence type="ECO:0000313" key="1">
    <source>
        <dbReference type="EMBL" id="RGS81940.1"/>
    </source>
</evidence>
<comment type="caution">
    <text evidence="1">The sequence shown here is derived from an EMBL/GenBank/DDBJ whole genome shotgun (WGS) entry which is preliminary data.</text>
</comment>
<proteinExistence type="predicted"/>
<protein>
    <submittedName>
        <fullName evidence="1">Uncharacterized protein</fullName>
    </submittedName>
</protein>
<sequence>MFHNQHESRGVHLSDYIESESDSGMKRFSLQDGQMSNCMLSARFLWYKAIIIKPFLFFPEKSVGYFIAEQNIYVILEDFYNHFISKQF</sequence>
<dbReference type="Proteomes" id="UP000266492">
    <property type="component" value="Unassembled WGS sequence"/>
</dbReference>
<dbReference type="EMBL" id="QRVZ01000014">
    <property type="protein sequence ID" value="RGS81940.1"/>
    <property type="molecule type" value="Genomic_DNA"/>
</dbReference>
<dbReference type="AlphaFoldDB" id="A0A395VTH8"/>
<organism evidence="1 2">
    <name type="scientific">Bacteroides ovatus</name>
    <dbReference type="NCBI Taxonomy" id="28116"/>
    <lineage>
        <taxon>Bacteria</taxon>
        <taxon>Pseudomonadati</taxon>
        <taxon>Bacteroidota</taxon>
        <taxon>Bacteroidia</taxon>
        <taxon>Bacteroidales</taxon>
        <taxon>Bacteroidaceae</taxon>
        <taxon>Bacteroides</taxon>
    </lineage>
</organism>
<reference evidence="1 2" key="1">
    <citation type="submission" date="2018-08" db="EMBL/GenBank/DDBJ databases">
        <title>A genome reference for cultivated species of the human gut microbiota.</title>
        <authorList>
            <person name="Zou Y."/>
            <person name="Xue W."/>
            <person name="Luo G."/>
        </authorList>
    </citation>
    <scope>NUCLEOTIDE SEQUENCE [LARGE SCALE GENOMIC DNA]</scope>
    <source>
        <strain evidence="1 2">AF20-9LB</strain>
    </source>
</reference>
<name>A0A395VTH8_BACOV</name>
<evidence type="ECO:0000313" key="2">
    <source>
        <dbReference type="Proteomes" id="UP000266492"/>
    </source>
</evidence>